<dbReference type="AlphaFoldDB" id="A0A0G1WLF6"/>
<comment type="caution">
    <text evidence="6">The sequence shown here is derived from an EMBL/GenBank/DDBJ whole genome shotgun (WGS) entry which is preliminary data.</text>
</comment>
<dbReference type="GO" id="GO:0005524">
    <property type="term" value="F:ATP binding"/>
    <property type="evidence" value="ECO:0007669"/>
    <property type="project" value="UniProtKB-KW"/>
</dbReference>
<evidence type="ECO:0000256" key="2">
    <source>
        <dbReference type="ARBA" id="ARBA00022741"/>
    </source>
</evidence>
<reference evidence="6 7" key="1">
    <citation type="journal article" date="2015" name="Nature">
        <title>rRNA introns, odd ribosomes, and small enigmatic genomes across a large radiation of phyla.</title>
        <authorList>
            <person name="Brown C.T."/>
            <person name="Hug L.A."/>
            <person name="Thomas B.C."/>
            <person name="Sharon I."/>
            <person name="Castelle C.J."/>
            <person name="Singh A."/>
            <person name="Wilkins M.J."/>
            <person name="Williams K.H."/>
            <person name="Banfield J.F."/>
        </authorList>
    </citation>
    <scope>NUCLEOTIDE SEQUENCE [LARGE SCALE GENOMIC DNA]</scope>
</reference>
<keyword evidence="3" id="KW-0067">ATP-binding</keyword>
<dbReference type="SMART" id="SM00382">
    <property type="entry name" value="AAA"/>
    <property type="match status" value="2"/>
</dbReference>
<dbReference type="GO" id="GO:0016887">
    <property type="term" value="F:ATP hydrolysis activity"/>
    <property type="evidence" value="ECO:0007669"/>
    <property type="project" value="InterPro"/>
</dbReference>
<dbReference type="Proteomes" id="UP000034201">
    <property type="component" value="Unassembled WGS sequence"/>
</dbReference>
<organism evidence="6 7">
    <name type="scientific">Candidatus Adlerbacteria bacterium GW2011_GWC1_50_9</name>
    <dbReference type="NCBI Taxonomy" id="1618608"/>
    <lineage>
        <taxon>Bacteria</taxon>
        <taxon>Candidatus Adleribacteriota</taxon>
    </lineage>
</organism>
<dbReference type="InterPro" id="IPR003439">
    <property type="entry name" value="ABC_transporter-like_ATP-bd"/>
</dbReference>
<dbReference type="EMBL" id="LCQQ01000052">
    <property type="protein sequence ID" value="KKW19638.1"/>
    <property type="molecule type" value="Genomic_DNA"/>
</dbReference>
<dbReference type="PROSITE" id="PS00211">
    <property type="entry name" value="ABC_TRANSPORTER_1"/>
    <property type="match status" value="1"/>
</dbReference>
<accession>A0A0G1WLF6</accession>
<evidence type="ECO:0000256" key="3">
    <source>
        <dbReference type="ARBA" id="ARBA00022840"/>
    </source>
</evidence>
<dbReference type="Pfam" id="PF00005">
    <property type="entry name" value="ABC_tran"/>
    <property type="match status" value="2"/>
</dbReference>
<keyword evidence="2" id="KW-0547">Nucleotide-binding</keyword>
<dbReference type="PANTHER" id="PTHR19211:SF14">
    <property type="entry name" value="ATP-BINDING CASSETTE SUB-FAMILY F MEMBER 1"/>
    <property type="match status" value="1"/>
</dbReference>
<evidence type="ECO:0000256" key="1">
    <source>
        <dbReference type="ARBA" id="ARBA00022737"/>
    </source>
</evidence>
<proteinExistence type="predicted"/>
<sequence>MSKEETIVRFENVSHEFGARKTILDEVNFSVRRNTKITLMGQNGAGKSTIFKLIIGDEKPESGAIHISPRLTIATARQVIPRSEMELTIREFFQKMFNEKIYDIDPRIDRVLDVVNLHAPHDRIVGSFSGGQQARILLASALIQDPDLLLLDEPTNNLDKAGIEHLTKFLIEYDKTCIVISHDAAFLNSFTQGVLYLDVHKHKVEQYMGNYSDVLKDITARVEKENMKNAQFEKNIIANKEKASFFANKGGKMRLVAKKMRLAAEEMEESKVNVRREDKTIRAFTIPVQENLLGEILKITSYTTLKSNSSGSPAAGKPKIHKKTIVLKKNQHLLLMGPNGIGKSTLLESIANKTSKGVEIGNDVVVGYYRQDFANLNFEATVFEELISVMKEPFEGKMRSMASGFLITEDIIHTKIGHLSEGQKGLVAFASLALLHPGLLILDGPTNHMNFRHLPVIAAALDAYRGAMILVSHVPEFVSKIRIDEKLDLAK</sequence>
<dbReference type="InterPro" id="IPR027417">
    <property type="entry name" value="P-loop_NTPase"/>
</dbReference>
<keyword evidence="1" id="KW-0677">Repeat</keyword>
<evidence type="ECO:0000313" key="6">
    <source>
        <dbReference type="EMBL" id="KKW19638.1"/>
    </source>
</evidence>
<keyword evidence="4" id="KW-0175">Coiled coil</keyword>
<feature type="domain" description="ABC transporter" evidence="5">
    <location>
        <begin position="8"/>
        <end position="224"/>
    </location>
</feature>
<name>A0A0G1WLF6_9BACT</name>
<dbReference type="PROSITE" id="PS50893">
    <property type="entry name" value="ABC_TRANSPORTER_2"/>
    <property type="match status" value="1"/>
</dbReference>
<gene>
    <name evidence="6" type="ORF">UY61_C0052G0004</name>
</gene>
<dbReference type="SUPFAM" id="SSF52540">
    <property type="entry name" value="P-loop containing nucleoside triphosphate hydrolases"/>
    <property type="match status" value="2"/>
</dbReference>
<dbReference type="InterPro" id="IPR050611">
    <property type="entry name" value="ABCF"/>
</dbReference>
<dbReference type="CDD" id="cd03221">
    <property type="entry name" value="ABCF_EF-3"/>
    <property type="match status" value="1"/>
</dbReference>
<dbReference type="Gene3D" id="3.40.50.300">
    <property type="entry name" value="P-loop containing nucleotide triphosphate hydrolases"/>
    <property type="match status" value="2"/>
</dbReference>
<evidence type="ECO:0000256" key="4">
    <source>
        <dbReference type="SAM" id="Coils"/>
    </source>
</evidence>
<protein>
    <recommendedName>
        <fullName evidence="5">ABC transporter domain-containing protein</fullName>
    </recommendedName>
</protein>
<evidence type="ECO:0000313" key="7">
    <source>
        <dbReference type="Proteomes" id="UP000034201"/>
    </source>
</evidence>
<dbReference type="InterPro" id="IPR017871">
    <property type="entry name" value="ABC_transporter-like_CS"/>
</dbReference>
<evidence type="ECO:0000259" key="5">
    <source>
        <dbReference type="PROSITE" id="PS50893"/>
    </source>
</evidence>
<dbReference type="PANTHER" id="PTHR19211">
    <property type="entry name" value="ATP-BINDING TRANSPORT PROTEIN-RELATED"/>
    <property type="match status" value="1"/>
</dbReference>
<feature type="coiled-coil region" evidence="4">
    <location>
        <begin position="215"/>
        <end position="277"/>
    </location>
</feature>
<dbReference type="InterPro" id="IPR003593">
    <property type="entry name" value="AAA+_ATPase"/>
</dbReference>